<feature type="domain" description="CCHC-type" evidence="3">
    <location>
        <begin position="196"/>
        <end position="211"/>
    </location>
</feature>
<evidence type="ECO:0000313" key="6">
    <source>
        <dbReference type="Proteomes" id="UP000719412"/>
    </source>
</evidence>
<keyword evidence="6" id="KW-1185">Reference proteome</keyword>
<dbReference type="InterPro" id="IPR001878">
    <property type="entry name" value="Znf_CCHC"/>
</dbReference>
<dbReference type="Proteomes" id="UP000719412">
    <property type="component" value="Unassembled WGS sequence"/>
</dbReference>
<dbReference type="Pfam" id="PF14529">
    <property type="entry name" value="Exo_endo_phos_2"/>
    <property type="match status" value="1"/>
</dbReference>
<dbReference type="GO" id="GO:0003824">
    <property type="term" value="F:catalytic activity"/>
    <property type="evidence" value="ECO:0007669"/>
    <property type="project" value="InterPro"/>
</dbReference>
<dbReference type="PROSITE" id="PS50878">
    <property type="entry name" value="RT_POL"/>
    <property type="match status" value="1"/>
</dbReference>
<dbReference type="GO" id="GO:0003676">
    <property type="term" value="F:nucleic acid binding"/>
    <property type="evidence" value="ECO:0007669"/>
    <property type="project" value="InterPro"/>
</dbReference>
<dbReference type="SMART" id="SM00343">
    <property type="entry name" value="ZnF_C2HC"/>
    <property type="match status" value="1"/>
</dbReference>
<evidence type="ECO:0000256" key="1">
    <source>
        <dbReference type="PROSITE-ProRule" id="PRU00047"/>
    </source>
</evidence>
<dbReference type="InterPro" id="IPR036875">
    <property type="entry name" value="Znf_CCHC_sf"/>
</dbReference>
<dbReference type="SUPFAM" id="SSF56672">
    <property type="entry name" value="DNA/RNA polymerases"/>
    <property type="match status" value="1"/>
</dbReference>
<dbReference type="SUPFAM" id="SSF56219">
    <property type="entry name" value="DNase I-like"/>
    <property type="match status" value="1"/>
</dbReference>
<dbReference type="AlphaFoldDB" id="A0A8J6LLB1"/>
<evidence type="ECO:0000259" key="3">
    <source>
        <dbReference type="PROSITE" id="PS50158"/>
    </source>
</evidence>
<reference evidence="5" key="2">
    <citation type="submission" date="2021-08" db="EMBL/GenBank/DDBJ databases">
        <authorList>
            <person name="Eriksson T."/>
        </authorList>
    </citation>
    <scope>NUCLEOTIDE SEQUENCE</scope>
    <source>
        <strain evidence="5">Stoneville</strain>
        <tissue evidence="5">Whole head</tissue>
    </source>
</reference>
<dbReference type="InterPro" id="IPR036691">
    <property type="entry name" value="Endo/exonu/phosph_ase_sf"/>
</dbReference>
<keyword evidence="1" id="KW-0863">Zinc-finger</keyword>
<feature type="region of interest" description="Disordered" evidence="2">
    <location>
        <begin position="1200"/>
        <end position="1233"/>
    </location>
</feature>
<feature type="region of interest" description="Disordered" evidence="2">
    <location>
        <begin position="235"/>
        <end position="312"/>
    </location>
</feature>
<evidence type="ECO:0000313" key="5">
    <source>
        <dbReference type="EMBL" id="KAH0822772.1"/>
    </source>
</evidence>
<dbReference type="GO" id="GO:0071897">
    <property type="term" value="P:DNA biosynthetic process"/>
    <property type="evidence" value="ECO:0007669"/>
    <property type="project" value="UniProtKB-ARBA"/>
</dbReference>
<dbReference type="InterPro" id="IPR043502">
    <property type="entry name" value="DNA/RNA_pol_sf"/>
</dbReference>
<dbReference type="CDD" id="cd01650">
    <property type="entry name" value="RT_nLTR_like"/>
    <property type="match status" value="1"/>
</dbReference>
<feature type="domain" description="Reverse transcriptase" evidence="4">
    <location>
        <begin position="836"/>
        <end position="1107"/>
    </location>
</feature>
<proteinExistence type="predicted"/>
<feature type="compositionally biased region" description="Basic and acidic residues" evidence="2">
    <location>
        <begin position="236"/>
        <end position="246"/>
    </location>
</feature>
<sequence length="1233" mass="141533">MEANNNTQKENRPNYAQIISQQPNKFPKREQAIIIDAIEDTRLTDYATSIGKVIGPKNIISISKISNNRICTYLSSKQLADDFATKFPEISIAGTRTKVRKLISSAKRIIISNVCSSIPHHIIEQALKQAGLKLVSQITTLRAGIAGEEYAHIESFRRQVYVAPQPEETENLPTSIVISYEDTTYRIFTTYDEMICFLCKKTGHVAAKCPNPTENAMQQEDLPDTSDTEVIPQEKAQTENLEKDNQGKPPNKRKAKNTESTISKLTDPNSIETNTEEITFKEPNNQPKTYTAQEKTPKSKRNQYGHSNPEAELQRFTDDTEGVIQIIMTIHAAINNQSMKNRLTRLRKKLENKNKFTAIQWNCSGIYPRFPHLKRIIDKYRPTCVALQETNLNENHAPTLTGYTHYYKNREAENEKRASGGVAIFVNDSYHSDPVPLHTELEAIAVKIWRPSKLTICSIYIPPSRPIDKNKILNIINQLPKPYLLVGDFNAHHPTWDSTQINVKGKIIEDTILHEDIVILNTGDPTHFSTQHGSFSTIDLSFTTPENATTYTWEPLDDLHDSDHYPIKIETHPEQTIIHQTTQQWNFKRANWTEYQNYIDQNCYPILEYTDPETQVQQFTKIMIDAAELNIGYTQQRHRHNPVPWWNDECETTTRASKKALYRYKKHKSQQNLIALKQARAKARITIKKRKQQAWEDYISTLTTNTPTSEIWKTIHKIQGKKRFYKITALNQSNGTLTTDDIQMANILGEQYQKASSDNHYSKDFLKHKQNSENLPLQYDSNDNGNPINHEFTPTEMQTAMNRPRASSAGPDNIPDLLIKNLTPKAQGVVLKIFNNIWQQQKFPDIWRKAIIIPVFKPGKQKTEANSYRPISLTCTLCKLLERMVNARLMWYMEDKSLLHNAQNGFRPNRSTLDSILLLHTEACHALANRQEMLTAFIDIKKAFDTVWRYNVLKKLTDWKVTGNMLQFLRNFMENRTFQVRINGKLSNTFHQTNGIPQGSVLSSTLFLVAINSLPGIIPKPVVASIYADDLIIFCRGSQITTTQKIIQNSLQIIEKWSADTGFRCSTTKTTIMRFSRRRNKEALEPPQLYGQPLTQVQHQTYLGITFDSRLTFSTHITTLKNDCLRRLNLLKAIAHTNWGSDERTILRTYRATIRSKLDYGSPAYGSATRSQLRKLDTIQNTALRLALGAFRTSPALSLHRESNETPLPLRRKQHTHRNSKCLPSDHTRYTTR</sequence>
<feature type="compositionally biased region" description="Basic and acidic residues" evidence="2">
    <location>
        <begin position="1224"/>
        <end position="1233"/>
    </location>
</feature>
<protein>
    <submittedName>
        <fullName evidence="5">Uncharacterized protein</fullName>
    </submittedName>
</protein>
<comment type="caution">
    <text evidence="5">The sequence shown here is derived from an EMBL/GenBank/DDBJ whole genome shotgun (WGS) entry which is preliminary data.</text>
</comment>
<dbReference type="Gene3D" id="4.10.60.10">
    <property type="entry name" value="Zinc finger, CCHC-type"/>
    <property type="match status" value="1"/>
</dbReference>
<name>A0A8J6LLB1_TENMO</name>
<dbReference type="GO" id="GO:0008270">
    <property type="term" value="F:zinc ion binding"/>
    <property type="evidence" value="ECO:0007669"/>
    <property type="project" value="UniProtKB-KW"/>
</dbReference>
<dbReference type="InterPro" id="IPR000477">
    <property type="entry name" value="RT_dom"/>
</dbReference>
<dbReference type="PROSITE" id="PS50158">
    <property type="entry name" value="ZF_CCHC"/>
    <property type="match status" value="1"/>
</dbReference>
<gene>
    <name evidence="5" type="ORF">GEV33_000019</name>
</gene>
<dbReference type="Gene3D" id="3.60.10.10">
    <property type="entry name" value="Endonuclease/exonuclease/phosphatase"/>
    <property type="match status" value="1"/>
</dbReference>
<keyword evidence="1" id="KW-0862">Zinc</keyword>
<reference evidence="5" key="1">
    <citation type="journal article" date="2020" name="J Insects Food Feed">
        <title>The yellow mealworm (Tenebrio molitor) genome: a resource for the emerging insects as food and feed industry.</title>
        <authorList>
            <person name="Eriksson T."/>
            <person name="Andere A."/>
            <person name="Kelstrup H."/>
            <person name="Emery V."/>
            <person name="Picard C."/>
        </authorList>
    </citation>
    <scope>NUCLEOTIDE SEQUENCE</scope>
    <source>
        <strain evidence="5">Stoneville</strain>
        <tissue evidence="5">Whole head</tissue>
    </source>
</reference>
<evidence type="ECO:0000256" key="2">
    <source>
        <dbReference type="SAM" id="MobiDB-lite"/>
    </source>
</evidence>
<dbReference type="InterPro" id="IPR052560">
    <property type="entry name" value="RdDP_mobile_element"/>
</dbReference>
<dbReference type="SUPFAM" id="SSF57756">
    <property type="entry name" value="Retrovirus zinc finger-like domains"/>
    <property type="match status" value="1"/>
</dbReference>
<feature type="compositionally biased region" description="Basic residues" evidence="2">
    <location>
        <begin position="1210"/>
        <end position="1220"/>
    </location>
</feature>
<dbReference type="PANTHER" id="PTHR36688">
    <property type="entry name" value="ENDO/EXONUCLEASE/PHOSPHATASE DOMAIN-CONTAINING PROTEIN"/>
    <property type="match status" value="1"/>
</dbReference>
<dbReference type="EMBL" id="JABDTM020000035">
    <property type="protein sequence ID" value="KAH0822772.1"/>
    <property type="molecule type" value="Genomic_DNA"/>
</dbReference>
<feature type="compositionally biased region" description="Polar residues" evidence="2">
    <location>
        <begin position="258"/>
        <end position="294"/>
    </location>
</feature>
<keyword evidence="1" id="KW-0479">Metal-binding</keyword>
<evidence type="ECO:0000259" key="4">
    <source>
        <dbReference type="PROSITE" id="PS50878"/>
    </source>
</evidence>
<organism evidence="5 6">
    <name type="scientific">Tenebrio molitor</name>
    <name type="common">Yellow mealworm beetle</name>
    <dbReference type="NCBI Taxonomy" id="7067"/>
    <lineage>
        <taxon>Eukaryota</taxon>
        <taxon>Metazoa</taxon>
        <taxon>Ecdysozoa</taxon>
        <taxon>Arthropoda</taxon>
        <taxon>Hexapoda</taxon>
        <taxon>Insecta</taxon>
        <taxon>Pterygota</taxon>
        <taxon>Neoptera</taxon>
        <taxon>Endopterygota</taxon>
        <taxon>Coleoptera</taxon>
        <taxon>Polyphaga</taxon>
        <taxon>Cucujiformia</taxon>
        <taxon>Tenebrionidae</taxon>
        <taxon>Tenebrio</taxon>
    </lineage>
</organism>
<dbReference type="PANTHER" id="PTHR36688:SF2">
    <property type="entry name" value="ENDONUCLEASE_EXONUCLEASE_PHOSPHATASE DOMAIN-CONTAINING PROTEIN"/>
    <property type="match status" value="1"/>
</dbReference>
<dbReference type="InterPro" id="IPR005135">
    <property type="entry name" value="Endo/exonuclease/phosphatase"/>
</dbReference>
<dbReference type="Pfam" id="PF00078">
    <property type="entry name" value="RVT_1"/>
    <property type="match status" value="1"/>
</dbReference>
<accession>A0A8J6LLB1</accession>